<gene>
    <name evidence="1" type="ORF">AAFF_G00097320</name>
</gene>
<evidence type="ECO:0000313" key="2">
    <source>
        <dbReference type="Proteomes" id="UP001221898"/>
    </source>
</evidence>
<protein>
    <submittedName>
        <fullName evidence="1">Uncharacterized protein</fullName>
    </submittedName>
</protein>
<reference evidence="1" key="1">
    <citation type="journal article" date="2023" name="Science">
        <title>Genome structures resolve the early diversification of teleost fishes.</title>
        <authorList>
            <person name="Parey E."/>
            <person name="Louis A."/>
            <person name="Montfort J."/>
            <person name="Bouchez O."/>
            <person name="Roques C."/>
            <person name="Iampietro C."/>
            <person name="Lluch J."/>
            <person name="Castinel A."/>
            <person name="Donnadieu C."/>
            <person name="Desvignes T."/>
            <person name="Floi Bucao C."/>
            <person name="Jouanno E."/>
            <person name="Wen M."/>
            <person name="Mejri S."/>
            <person name="Dirks R."/>
            <person name="Jansen H."/>
            <person name="Henkel C."/>
            <person name="Chen W.J."/>
            <person name="Zahm M."/>
            <person name="Cabau C."/>
            <person name="Klopp C."/>
            <person name="Thompson A.W."/>
            <person name="Robinson-Rechavi M."/>
            <person name="Braasch I."/>
            <person name="Lecointre G."/>
            <person name="Bobe J."/>
            <person name="Postlethwait J.H."/>
            <person name="Berthelot C."/>
            <person name="Roest Crollius H."/>
            <person name="Guiguen Y."/>
        </authorList>
    </citation>
    <scope>NUCLEOTIDE SEQUENCE</scope>
    <source>
        <strain evidence="1">NC1722</strain>
    </source>
</reference>
<keyword evidence="2" id="KW-1185">Reference proteome</keyword>
<dbReference type="AlphaFoldDB" id="A0AAD7RVF1"/>
<accession>A0AAD7RVF1</accession>
<organism evidence="1 2">
    <name type="scientific">Aldrovandia affinis</name>
    <dbReference type="NCBI Taxonomy" id="143900"/>
    <lineage>
        <taxon>Eukaryota</taxon>
        <taxon>Metazoa</taxon>
        <taxon>Chordata</taxon>
        <taxon>Craniata</taxon>
        <taxon>Vertebrata</taxon>
        <taxon>Euteleostomi</taxon>
        <taxon>Actinopterygii</taxon>
        <taxon>Neopterygii</taxon>
        <taxon>Teleostei</taxon>
        <taxon>Notacanthiformes</taxon>
        <taxon>Halosauridae</taxon>
        <taxon>Aldrovandia</taxon>
    </lineage>
</organism>
<proteinExistence type="predicted"/>
<sequence>MIKGTTLNGGRSVAAVHSSYKRQVPPTQYAASSSLIIPKGKTTKRPVQPTDELMAYQRIQYKRICMRTI</sequence>
<dbReference type="EMBL" id="JAINUG010000162">
    <property type="protein sequence ID" value="KAJ8391111.1"/>
    <property type="molecule type" value="Genomic_DNA"/>
</dbReference>
<evidence type="ECO:0000313" key="1">
    <source>
        <dbReference type="EMBL" id="KAJ8391111.1"/>
    </source>
</evidence>
<name>A0AAD7RVF1_9TELE</name>
<dbReference type="Proteomes" id="UP001221898">
    <property type="component" value="Unassembled WGS sequence"/>
</dbReference>
<comment type="caution">
    <text evidence="1">The sequence shown here is derived from an EMBL/GenBank/DDBJ whole genome shotgun (WGS) entry which is preliminary data.</text>
</comment>